<comment type="caution">
    <text evidence="2">The sequence shown here is derived from an EMBL/GenBank/DDBJ whole genome shotgun (WGS) entry which is preliminary data.</text>
</comment>
<keyword evidence="3" id="KW-1185">Reference proteome</keyword>
<feature type="coiled-coil region" evidence="1">
    <location>
        <begin position="27"/>
        <end position="97"/>
    </location>
</feature>
<protein>
    <submittedName>
        <fullName evidence="2">Uncharacterized protein</fullName>
    </submittedName>
</protein>
<dbReference type="EMBL" id="JAPFFF010000005">
    <property type="protein sequence ID" value="KAK8890358.1"/>
    <property type="molecule type" value="Genomic_DNA"/>
</dbReference>
<evidence type="ECO:0000313" key="2">
    <source>
        <dbReference type="EMBL" id="KAK8890358.1"/>
    </source>
</evidence>
<sequence length="169" mass="19755">MTKEEIEELDIYQPMLMIGGASEASIKLKNDAELTNLINDIANLEEEDEGDLKIKYDSLVKEKNKNAKTLEEIRDQISNETQNSKKLDTKLDKMKRDQTLGDEKLKNFENRIKHYTMLQERLLDLIQNELTERGYDSISNEDKIQIIQELTNNQESSLLTNLFKKLFKE</sequence>
<keyword evidence="1" id="KW-0175">Coiled coil</keyword>
<proteinExistence type="predicted"/>
<accession>A0ABR2KHR5</accession>
<dbReference type="Proteomes" id="UP001470230">
    <property type="component" value="Unassembled WGS sequence"/>
</dbReference>
<organism evidence="2 3">
    <name type="scientific">Tritrichomonas musculus</name>
    <dbReference type="NCBI Taxonomy" id="1915356"/>
    <lineage>
        <taxon>Eukaryota</taxon>
        <taxon>Metamonada</taxon>
        <taxon>Parabasalia</taxon>
        <taxon>Tritrichomonadida</taxon>
        <taxon>Tritrichomonadidae</taxon>
        <taxon>Tritrichomonas</taxon>
    </lineage>
</organism>
<gene>
    <name evidence="2" type="ORF">M9Y10_035133</name>
</gene>
<reference evidence="2 3" key="1">
    <citation type="submission" date="2024-04" db="EMBL/GenBank/DDBJ databases">
        <title>Tritrichomonas musculus Genome.</title>
        <authorList>
            <person name="Alves-Ferreira E."/>
            <person name="Grigg M."/>
            <person name="Lorenzi H."/>
            <person name="Galac M."/>
        </authorList>
    </citation>
    <scope>NUCLEOTIDE SEQUENCE [LARGE SCALE GENOMIC DNA]</scope>
    <source>
        <strain evidence="2 3">EAF2021</strain>
    </source>
</reference>
<evidence type="ECO:0000256" key="1">
    <source>
        <dbReference type="SAM" id="Coils"/>
    </source>
</evidence>
<name>A0ABR2KHR5_9EUKA</name>
<evidence type="ECO:0000313" key="3">
    <source>
        <dbReference type="Proteomes" id="UP001470230"/>
    </source>
</evidence>